<dbReference type="Pfam" id="PF14226">
    <property type="entry name" value="DIOX_N"/>
    <property type="match status" value="1"/>
</dbReference>
<dbReference type="Gene3D" id="2.60.120.330">
    <property type="entry name" value="B-lactam Antibiotic, Isopenicillin N Synthase, Chain"/>
    <property type="match status" value="1"/>
</dbReference>
<dbReference type="PROSITE" id="PS51471">
    <property type="entry name" value="FE2OG_OXY"/>
    <property type="match status" value="1"/>
</dbReference>
<keyword evidence="4" id="KW-1185">Reference proteome</keyword>
<feature type="domain" description="Fe2OG dioxygenase" evidence="2">
    <location>
        <begin position="197"/>
        <end position="298"/>
    </location>
</feature>
<dbReference type="InterPro" id="IPR027443">
    <property type="entry name" value="IPNS-like_sf"/>
</dbReference>
<evidence type="ECO:0000259" key="2">
    <source>
        <dbReference type="PROSITE" id="PS51471"/>
    </source>
</evidence>
<dbReference type="InterPro" id="IPR005123">
    <property type="entry name" value="Oxoglu/Fe-dep_dioxygenase_dom"/>
</dbReference>
<dbReference type="Pfam" id="PF03171">
    <property type="entry name" value="2OG-FeII_Oxy"/>
    <property type="match status" value="1"/>
</dbReference>
<dbReference type="InterPro" id="IPR044861">
    <property type="entry name" value="IPNS-like_FE2OG_OXY"/>
</dbReference>
<keyword evidence="1" id="KW-0560">Oxidoreductase</keyword>
<gene>
    <name evidence="3" type="ORF">AAF712_016015</name>
</gene>
<dbReference type="SUPFAM" id="SSF51197">
    <property type="entry name" value="Clavaminate synthase-like"/>
    <property type="match status" value="1"/>
</dbReference>
<sequence>MPVPVSAFDVKPWTRPAETTESLDWAPLKTIDLSVFDQPGGKEKLADDLRDSAKNVGFWVVTGHGIPDDEVLRQLSIANTFFHLPLEEKKKYPCDFSTGDYFGYREPTRTIGSTNVKENMEMLNIPKYTTNDDYKDIPKHDIIKAYEDEIADFHRKLFENVAAKLFVLLALILELPEDYLLNAHAYDRKSEDHLRYMIYHPRTLEERKAVNDGRGGGHTDFGSLTLLFSQNVAGLQIRTPSGEWKYVKPVPGGITVNSADVLQFLTKGYIKSTIHRVVGPPHDQSSIERLGLLYFVRPNDDVPIVPVPSPVLDREGLLTEEDKKAQQHPEKAPTGYAWTRARVENAHNRAKLSVSYEDTSEKDRVFDFKGLAVPTRWD</sequence>
<evidence type="ECO:0000256" key="1">
    <source>
        <dbReference type="RuleBase" id="RU003682"/>
    </source>
</evidence>
<keyword evidence="1" id="KW-0479">Metal-binding</keyword>
<dbReference type="PANTHER" id="PTHR47990">
    <property type="entry name" value="2-OXOGLUTARATE (2OG) AND FE(II)-DEPENDENT OXYGENASE SUPERFAMILY PROTEIN-RELATED"/>
    <property type="match status" value="1"/>
</dbReference>
<reference evidence="3 4" key="1">
    <citation type="submission" date="2024-05" db="EMBL/GenBank/DDBJ databases">
        <title>A draft genome resource for the thread blight pathogen Marasmius tenuissimus strain MS-2.</title>
        <authorList>
            <person name="Yulfo-Soto G.E."/>
            <person name="Baruah I.K."/>
            <person name="Amoako-Attah I."/>
            <person name="Bukari Y."/>
            <person name="Meinhardt L.W."/>
            <person name="Bailey B.A."/>
            <person name="Cohen S.P."/>
        </authorList>
    </citation>
    <scope>NUCLEOTIDE SEQUENCE [LARGE SCALE GENOMIC DNA]</scope>
    <source>
        <strain evidence="3 4">MS-2</strain>
    </source>
</reference>
<comment type="similarity">
    <text evidence="1">Belongs to the iron/ascorbate-dependent oxidoreductase family.</text>
</comment>
<dbReference type="Proteomes" id="UP001437256">
    <property type="component" value="Unassembled WGS sequence"/>
</dbReference>
<keyword evidence="1" id="KW-0408">Iron</keyword>
<evidence type="ECO:0000313" key="4">
    <source>
        <dbReference type="Proteomes" id="UP001437256"/>
    </source>
</evidence>
<dbReference type="InterPro" id="IPR050231">
    <property type="entry name" value="Iron_ascorbate_oxido_reductase"/>
</dbReference>
<proteinExistence type="inferred from homology"/>
<dbReference type="EMBL" id="JBBXMP010000578">
    <property type="protein sequence ID" value="KAL0057349.1"/>
    <property type="molecule type" value="Genomic_DNA"/>
</dbReference>
<dbReference type="PRINTS" id="PR00682">
    <property type="entry name" value="IPNSYNTHASE"/>
</dbReference>
<accession>A0ABR2Z7Z0</accession>
<protein>
    <recommendedName>
        <fullName evidence="2">Fe2OG dioxygenase domain-containing protein</fullName>
    </recommendedName>
</protein>
<comment type="caution">
    <text evidence="3">The sequence shown here is derived from an EMBL/GenBank/DDBJ whole genome shotgun (WGS) entry which is preliminary data.</text>
</comment>
<evidence type="ECO:0000313" key="3">
    <source>
        <dbReference type="EMBL" id="KAL0057349.1"/>
    </source>
</evidence>
<name>A0ABR2Z7Z0_9AGAR</name>
<dbReference type="InterPro" id="IPR026992">
    <property type="entry name" value="DIOX_N"/>
</dbReference>
<organism evidence="3 4">
    <name type="scientific">Marasmius tenuissimus</name>
    <dbReference type="NCBI Taxonomy" id="585030"/>
    <lineage>
        <taxon>Eukaryota</taxon>
        <taxon>Fungi</taxon>
        <taxon>Dikarya</taxon>
        <taxon>Basidiomycota</taxon>
        <taxon>Agaricomycotina</taxon>
        <taxon>Agaricomycetes</taxon>
        <taxon>Agaricomycetidae</taxon>
        <taxon>Agaricales</taxon>
        <taxon>Marasmiineae</taxon>
        <taxon>Marasmiaceae</taxon>
        <taxon>Marasmius</taxon>
    </lineage>
</organism>